<accession>A0A2S8BNE0</accession>
<sequence>MTVDHNADVAHPDQRAECRYCTVPTEDGADVCAFCRTYTPPPTNAEADRLIASAYSHTQAAADDAGNALDILPEDAPLLAVVDLVTAIAHMKAARRCLDKAGAGFGAAQVVRR</sequence>
<dbReference type="Proteomes" id="UP000238296">
    <property type="component" value="Unassembled WGS sequence"/>
</dbReference>
<evidence type="ECO:0000313" key="2">
    <source>
        <dbReference type="Proteomes" id="UP000238296"/>
    </source>
</evidence>
<gene>
    <name evidence="1" type="ORF">C1Y40_01711</name>
</gene>
<dbReference type="EMBL" id="PPEA01000249">
    <property type="protein sequence ID" value="PQM48076.1"/>
    <property type="molecule type" value="Genomic_DNA"/>
</dbReference>
<dbReference type="AlphaFoldDB" id="A0A2S8BNE0"/>
<name>A0A2S8BNE0_9MYCO</name>
<comment type="caution">
    <text evidence="1">The sequence shown here is derived from an EMBL/GenBank/DDBJ whole genome shotgun (WGS) entry which is preliminary data.</text>
</comment>
<evidence type="ECO:0000313" key="1">
    <source>
        <dbReference type="EMBL" id="PQM48076.1"/>
    </source>
</evidence>
<protein>
    <submittedName>
        <fullName evidence="1">Uncharacterized protein</fullName>
    </submittedName>
</protein>
<dbReference type="RefSeq" id="WP_131823580.1">
    <property type="nucleotide sequence ID" value="NZ_MLQM01000058.1"/>
</dbReference>
<proteinExistence type="predicted"/>
<organism evidence="1 2">
    <name type="scientific">Mycobacterium talmoniae</name>
    <dbReference type="NCBI Taxonomy" id="1858794"/>
    <lineage>
        <taxon>Bacteria</taxon>
        <taxon>Bacillati</taxon>
        <taxon>Actinomycetota</taxon>
        <taxon>Actinomycetes</taxon>
        <taxon>Mycobacteriales</taxon>
        <taxon>Mycobacteriaceae</taxon>
        <taxon>Mycobacterium</taxon>
    </lineage>
</organism>
<reference evidence="1 2" key="1">
    <citation type="journal article" date="2017" name="Int. J. Syst. Evol. Microbiol.">
        <title>Mycobacterium talmoniae sp. nov., a slowly growing mycobacterium isolated from human respiratory samples.</title>
        <authorList>
            <person name="Davidson R.M."/>
            <person name="DeGroote M.A."/>
            <person name="Marola J.L."/>
            <person name="Buss S."/>
            <person name="Jones V."/>
            <person name="McNeil M.R."/>
            <person name="Freifeld A.G."/>
            <person name="Elaine Epperson L."/>
            <person name="Hasan N.A."/>
            <person name="Jackson M."/>
            <person name="Iwen P.C."/>
            <person name="Salfinger M."/>
            <person name="Strong M."/>
        </authorList>
    </citation>
    <scope>NUCLEOTIDE SEQUENCE [LARGE SCALE GENOMIC DNA]</scope>
    <source>
        <strain evidence="1 2">ATCC BAA-2683</strain>
    </source>
</reference>